<dbReference type="SUPFAM" id="SSF53098">
    <property type="entry name" value="Ribonuclease H-like"/>
    <property type="match status" value="1"/>
</dbReference>
<evidence type="ECO:0000313" key="3">
    <source>
        <dbReference type="Proteomes" id="UP000320176"/>
    </source>
</evidence>
<organism evidence="2 3">
    <name type="scientific">Stieleria varia</name>
    <dbReference type="NCBI Taxonomy" id="2528005"/>
    <lineage>
        <taxon>Bacteria</taxon>
        <taxon>Pseudomonadati</taxon>
        <taxon>Planctomycetota</taxon>
        <taxon>Planctomycetia</taxon>
        <taxon>Pirellulales</taxon>
        <taxon>Pirellulaceae</taxon>
        <taxon>Stieleria</taxon>
    </lineage>
</organism>
<comment type="caution">
    <text evidence="2">The sequence shown here is derived from an EMBL/GenBank/DDBJ whole genome shotgun (WGS) entry which is preliminary data.</text>
</comment>
<dbReference type="EMBL" id="SJPN01000006">
    <property type="protein sequence ID" value="TWT98573.1"/>
    <property type="molecule type" value="Genomic_DNA"/>
</dbReference>
<dbReference type="PANTHER" id="PTHR46889:SF4">
    <property type="entry name" value="TRANSPOSASE INSO FOR INSERTION SEQUENCE ELEMENT IS911B-RELATED"/>
    <property type="match status" value="1"/>
</dbReference>
<dbReference type="InterPro" id="IPR036397">
    <property type="entry name" value="RNaseH_sf"/>
</dbReference>
<sequence>MEPASESPTNLKLMRLIDQQHLEHPHMGRQSMTQWLQLQGHQVNIKRVRRLMDLMDLVAIYPRPRTTLRNPEHSVYPYLLRGVKIERVNQVWSTDITYIPMEQGFMYLTAVIDWRSRHVLSWRLSNTLESSFCIDALEDALVASGNQPEIFNTDQGVQFTSHRFLEVLQTRDILVSMDGKGRAIDNVFIERFWRSLKYEDIYLKAYESIADLYKGLERYIEFYSTQRPHQSLGGKTPQSVYEQAA</sequence>
<dbReference type="GO" id="GO:0003676">
    <property type="term" value="F:nucleic acid binding"/>
    <property type="evidence" value="ECO:0007669"/>
    <property type="project" value="InterPro"/>
</dbReference>
<dbReference type="InterPro" id="IPR025948">
    <property type="entry name" value="HTH-like_dom"/>
</dbReference>
<reference evidence="2 3" key="1">
    <citation type="submission" date="2019-02" db="EMBL/GenBank/DDBJ databases">
        <title>Deep-cultivation of Planctomycetes and their phenomic and genomic characterization uncovers novel biology.</title>
        <authorList>
            <person name="Wiegand S."/>
            <person name="Jogler M."/>
            <person name="Boedeker C."/>
            <person name="Pinto D."/>
            <person name="Vollmers J."/>
            <person name="Rivas-Marin E."/>
            <person name="Kohn T."/>
            <person name="Peeters S.H."/>
            <person name="Heuer A."/>
            <person name="Rast P."/>
            <person name="Oberbeckmann S."/>
            <person name="Bunk B."/>
            <person name="Jeske O."/>
            <person name="Meyerdierks A."/>
            <person name="Storesund J.E."/>
            <person name="Kallscheuer N."/>
            <person name="Luecker S."/>
            <person name="Lage O.M."/>
            <person name="Pohl T."/>
            <person name="Merkel B.J."/>
            <person name="Hornburger P."/>
            <person name="Mueller R.-W."/>
            <person name="Bruemmer F."/>
            <person name="Labrenz M."/>
            <person name="Spormann A.M."/>
            <person name="Op Den Camp H."/>
            <person name="Overmann J."/>
            <person name="Amann R."/>
            <person name="Jetten M.S.M."/>
            <person name="Mascher T."/>
            <person name="Medema M.H."/>
            <person name="Devos D.P."/>
            <person name="Kaster A.-K."/>
            <person name="Ovreas L."/>
            <person name="Rohde M."/>
            <person name="Galperin M.Y."/>
            <person name="Jogler C."/>
        </authorList>
    </citation>
    <scope>NUCLEOTIDE SEQUENCE [LARGE SCALE GENOMIC DNA]</scope>
    <source>
        <strain evidence="2 3">Pla52n</strain>
    </source>
</reference>
<keyword evidence="3" id="KW-1185">Reference proteome</keyword>
<dbReference type="Proteomes" id="UP000320176">
    <property type="component" value="Unassembled WGS sequence"/>
</dbReference>
<dbReference type="GO" id="GO:0015074">
    <property type="term" value="P:DNA integration"/>
    <property type="evidence" value="ECO:0007669"/>
    <property type="project" value="InterPro"/>
</dbReference>
<dbReference type="InterPro" id="IPR048020">
    <property type="entry name" value="Transpos_IS3"/>
</dbReference>
<dbReference type="Pfam" id="PF13333">
    <property type="entry name" value="rve_2"/>
    <property type="match status" value="1"/>
</dbReference>
<dbReference type="InterPro" id="IPR012337">
    <property type="entry name" value="RNaseH-like_sf"/>
</dbReference>
<dbReference type="Pfam" id="PF13276">
    <property type="entry name" value="HTH_21"/>
    <property type="match status" value="1"/>
</dbReference>
<protein>
    <submittedName>
        <fullName evidence="2">Integrase core domain protein</fullName>
    </submittedName>
</protein>
<dbReference type="NCBIfam" id="NF033516">
    <property type="entry name" value="transpos_IS3"/>
    <property type="match status" value="1"/>
</dbReference>
<dbReference type="InterPro" id="IPR050900">
    <property type="entry name" value="Transposase_IS3/IS150/IS904"/>
</dbReference>
<evidence type="ECO:0000313" key="2">
    <source>
        <dbReference type="EMBL" id="TWT98573.1"/>
    </source>
</evidence>
<evidence type="ECO:0000259" key="1">
    <source>
        <dbReference type="PROSITE" id="PS50994"/>
    </source>
</evidence>
<dbReference type="AlphaFoldDB" id="A0A5C6AK86"/>
<dbReference type="PROSITE" id="PS50994">
    <property type="entry name" value="INTEGRASE"/>
    <property type="match status" value="1"/>
</dbReference>
<gene>
    <name evidence="2" type="ORF">Pla52n_50890</name>
</gene>
<dbReference type="InterPro" id="IPR001584">
    <property type="entry name" value="Integrase_cat-core"/>
</dbReference>
<dbReference type="Pfam" id="PF00665">
    <property type="entry name" value="rve"/>
    <property type="match status" value="1"/>
</dbReference>
<accession>A0A5C6AK86</accession>
<feature type="domain" description="Integrase catalytic" evidence="1">
    <location>
        <begin position="73"/>
        <end position="245"/>
    </location>
</feature>
<dbReference type="Gene3D" id="3.30.420.10">
    <property type="entry name" value="Ribonuclease H-like superfamily/Ribonuclease H"/>
    <property type="match status" value="1"/>
</dbReference>
<dbReference type="PANTHER" id="PTHR46889">
    <property type="entry name" value="TRANSPOSASE INSF FOR INSERTION SEQUENCE IS3B-RELATED"/>
    <property type="match status" value="1"/>
</dbReference>
<proteinExistence type="predicted"/>
<name>A0A5C6AK86_9BACT</name>